<keyword evidence="2" id="KW-1185">Reference proteome</keyword>
<organism evidence="1 2">
    <name type="scientific">Thelohanellus kitauei</name>
    <name type="common">Myxosporean</name>
    <dbReference type="NCBI Taxonomy" id="669202"/>
    <lineage>
        <taxon>Eukaryota</taxon>
        <taxon>Metazoa</taxon>
        <taxon>Cnidaria</taxon>
        <taxon>Myxozoa</taxon>
        <taxon>Myxosporea</taxon>
        <taxon>Bivalvulida</taxon>
        <taxon>Platysporina</taxon>
        <taxon>Myxobolidae</taxon>
        <taxon>Thelohanellus</taxon>
    </lineage>
</organism>
<dbReference type="EMBL" id="JWZT01002857">
    <property type="protein sequence ID" value="KII68446.1"/>
    <property type="molecule type" value="Genomic_DNA"/>
</dbReference>
<name>A0A0C2MMJ1_THEKT</name>
<sequence length="119" mass="13424">MKEKTDKEYMLCGEVESLQLNLPDNENEIMAKIILAVVKGQQAECERVLATYPTMINHCDPFYGVRGAHSFLACKRFLDTDTTSLGCSVQTYRYDQHPDSTECGCQLPMCNQIHDPACI</sequence>
<comment type="caution">
    <text evidence="1">The sequence shown here is derived from an EMBL/GenBank/DDBJ whole genome shotgun (WGS) entry which is preliminary data.</text>
</comment>
<accession>A0A0C2MMJ1</accession>
<reference evidence="1 2" key="1">
    <citation type="journal article" date="2014" name="Genome Biol. Evol.">
        <title>The genome of the myxosporean Thelohanellus kitauei shows adaptations to nutrient acquisition within its fish host.</title>
        <authorList>
            <person name="Yang Y."/>
            <person name="Xiong J."/>
            <person name="Zhou Z."/>
            <person name="Huo F."/>
            <person name="Miao W."/>
            <person name="Ran C."/>
            <person name="Liu Y."/>
            <person name="Zhang J."/>
            <person name="Feng J."/>
            <person name="Wang M."/>
            <person name="Wang M."/>
            <person name="Wang L."/>
            <person name="Yao B."/>
        </authorList>
    </citation>
    <scope>NUCLEOTIDE SEQUENCE [LARGE SCALE GENOMIC DNA]</scope>
    <source>
        <strain evidence="1">Wuqing</strain>
    </source>
</reference>
<proteinExistence type="predicted"/>
<evidence type="ECO:0000313" key="2">
    <source>
        <dbReference type="Proteomes" id="UP000031668"/>
    </source>
</evidence>
<dbReference type="Proteomes" id="UP000031668">
    <property type="component" value="Unassembled WGS sequence"/>
</dbReference>
<gene>
    <name evidence="1" type="ORF">RF11_10803</name>
</gene>
<dbReference type="AlphaFoldDB" id="A0A0C2MMJ1"/>
<protein>
    <submittedName>
        <fullName evidence="1">Uncharacterized protein</fullName>
    </submittedName>
</protein>
<evidence type="ECO:0000313" key="1">
    <source>
        <dbReference type="EMBL" id="KII68446.1"/>
    </source>
</evidence>